<comment type="cofactor">
    <cofactor evidence="10 12">
        <name>Mn(2+)</name>
        <dbReference type="ChEBI" id="CHEBI:29035"/>
    </cofactor>
    <text evidence="10 12">Binds 2 manganese ions per subunit.</text>
</comment>
<keyword evidence="6 12" id="KW-0378">Hydrolase</keyword>
<evidence type="ECO:0000256" key="8">
    <source>
        <dbReference type="ARBA" id="ARBA00047391"/>
    </source>
</evidence>
<feature type="binding site" evidence="10">
    <location>
        <position position="155"/>
    </location>
    <ligand>
        <name>Mn(2+)</name>
        <dbReference type="ChEBI" id="CHEBI:29035"/>
        <label>1</label>
    </ligand>
</feature>
<keyword evidence="5 10" id="KW-0479">Metal-binding</keyword>
<evidence type="ECO:0000256" key="1">
    <source>
        <dbReference type="ARBA" id="ARBA00005098"/>
    </source>
</evidence>
<dbReference type="Pfam" id="PF00491">
    <property type="entry name" value="Arginase"/>
    <property type="match status" value="1"/>
</dbReference>
<evidence type="ECO:0000256" key="12">
    <source>
        <dbReference type="RuleBase" id="RU361159"/>
    </source>
</evidence>
<dbReference type="PANTHER" id="PTHR43782">
    <property type="entry name" value="ARGINASE"/>
    <property type="match status" value="1"/>
</dbReference>
<gene>
    <name evidence="13" type="ORF">AN926_08940</name>
</gene>
<accession>A0A0N1KQS8</accession>
<evidence type="ECO:0000256" key="7">
    <source>
        <dbReference type="ARBA" id="ARBA00023211"/>
    </source>
</evidence>
<dbReference type="InterPro" id="IPR006035">
    <property type="entry name" value="Ureohydrolase"/>
</dbReference>
<proteinExistence type="inferred from homology"/>
<evidence type="ECO:0000256" key="4">
    <source>
        <dbReference type="ARBA" id="ARBA00022503"/>
    </source>
</evidence>
<dbReference type="GO" id="GO:0006525">
    <property type="term" value="P:arginine metabolic process"/>
    <property type="evidence" value="ECO:0007669"/>
    <property type="project" value="UniProtKB-KW"/>
</dbReference>
<dbReference type="GO" id="GO:0030145">
    <property type="term" value="F:manganese ion binding"/>
    <property type="evidence" value="ECO:0007669"/>
    <property type="project" value="TreeGrafter"/>
</dbReference>
<evidence type="ECO:0000256" key="9">
    <source>
        <dbReference type="NCBIfam" id="TIGR01229"/>
    </source>
</evidence>
<organism evidence="13 14">
    <name type="scientific">Thermus scotoductus</name>
    <dbReference type="NCBI Taxonomy" id="37636"/>
    <lineage>
        <taxon>Bacteria</taxon>
        <taxon>Thermotogati</taxon>
        <taxon>Deinococcota</taxon>
        <taxon>Deinococci</taxon>
        <taxon>Thermales</taxon>
        <taxon>Thermaceae</taxon>
        <taxon>Thermus</taxon>
    </lineage>
</organism>
<evidence type="ECO:0000256" key="6">
    <source>
        <dbReference type="ARBA" id="ARBA00022801"/>
    </source>
</evidence>
<name>A0A0N1KQS8_THESC</name>
<sequence length="327" mass="35387">MFHPFKYSAKSPFLLGGRHKVPKRCMGFSASMPPMERVAILGVPMDLGAGRRGVDMGPSALRYARLAEELEALGLAVEDLGDVRVPVAETLRRKGLRPSGENYLEEIRQAALELKERLRSLPEGVFPIVLGGDHSLSMGSVSGVAKEPLGVVWVDAHADFNTPETSPSGNIHGMPLAVLCGLGHPRLTEAFQAVDPKRVVLVGVRSLDPGERRLLREMGVTVYTMHEVDRMGVARIAEEVLERLSGLPLHVSLDADVLDPTLAPGVGTPVPGGLSYREAHLLMEILAQSGRVRSLDLVEVNPILDERNRTAEMMVGLASSLLGKRIL</sequence>
<feature type="binding site" evidence="10">
    <location>
        <position position="157"/>
    </location>
    <ligand>
        <name>Mn(2+)</name>
        <dbReference type="ChEBI" id="CHEBI:29035"/>
        <label>1</label>
    </ligand>
</feature>
<evidence type="ECO:0000256" key="10">
    <source>
        <dbReference type="PIRSR" id="PIRSR036979-1"/>
    </source>
</evidence>
<dbReference type="Proteomes" id="UP000053099">
    <property type="component" value="Unassembled WGS sequence"/>
</dbReference>
<reference evidence="13 14" key="1">
    <citation type="submission" date="2015-09" db="EMBL/GenBank/DDBJ databases">
        <title>Draft genome sequence of Thermus scotoductus strain K1 isolated from a geothermal spring in Nagorno-Karabakh, Armenia.</title>
        <authorList>
            <person name="Saghatelyan A."/>
            <person name="Poghosyan L."/>
            <person name="Panosyan H."/>
            <person name="Birkeland N.-K."/>
        </authorList>
    </citation>
    <scope>NUCLEOTIDE SEQUENCE [LARGE SCALE GENOMIC DNA]</scope>
    <source>
        <strain evidence="13 14">K1</strain>
    </source>
</reference>
<dbReference type="PATRIC" id="fig|37636.3.peg.981"/>
<dbReference type="PRINTS" id="PR00116">
    <property type="entry name" value="ARGINASE"/>
</dbReference>
<dbReference type="CDD" id="cd09989">
    <property type="entry name" value="Arginase"/>
    <property type="match status" value="1"/>
</dbReference>
<comment type="caution">
    <text evidence="13">The sequence shown here is derived from an EMBL/GenBank/DDBJ whole genome shotgun (WGS) entry which is preliminary data.</text>
</comment>
<dbReference type="PROSITE" id="PS51409">
    <property type="entry name" value="ARGINASE_2"/>
    <property type="match status" value="1"/>
</dbReference>
<comment type="similarity">
    <text evidence="11 12">Belongs to the arginase family.</text>
</comment>
<evidence type="ECO:0000256" key="5">
    <source>
        <dbReference type="ARBA" id="ARBA00022723"/>
    </source>
</evidence>
<keyword evidence="4 12" id="KW-0056">Arginine metabolism</keyword>
<dbReference type="FunFam" id="3.40.800.10:FF:000012">
    <property type="entry name" value="Arginase"/>
    <property type="match status" value="1"/>
</dbReference>
<dbReference type="SUPFAM" id="SSF52768">
    <property type="entry name" value="Arginase/deacetylase"/>
    <property type="match status" value="1"/>
</dbReference>
<dbReference type="EMBL" id="LJJR01000027">
    <property type="protein sequence ID" value="KPD28461.1"/>
    <property type="molecule type" value="Genomic_DNA"/>
</dbReference>
<dbReference type="PIRSF" id="PIRSF036979">
    <property type="entry name" value="Arginase"/>
    <property type="match status" value="1"/>
</dbReference>
<feature type="binding site" evidence="10">
    <location>
        <position position="134"/>
    </location>
    <ligand>
        <name>Mn(2+)</name>
        <dbReference type="ChEBI" id="CHEBI:29035"/>
        <label>1</label>
    </ligand>
</feature>
<dbReference type="EC" id="3.5.3.1" evidence="2 9"/>
<keyword evidence="7 10" id="KW-0464">Manganese</keyword>
<comment type="catalytic activity">
    <reaction evidence="8 12">
        <text>L-arginine + H2O = urea + L-ornithine</text>
        <dbReference type="Rhea" id="RHEA:20569"/>
        <dbReference type="ChEBI" id="CHEBI:15377"/>
        <dbReference type="ChEBI" id="CHEBI:16199"/>
        <dbReference type="ChEBI" id="CHEBI:32682"/>
        <dbReference type="ChEBI" id="CHEBI:46911"/>
        <dbReference type="EC" id="3.5.3.1"/>
    </reaction>
</comment>
<feature type="binding site" evidence="10">
    <location>
        <position position="256"/>
    </location>
    <ligand>
        <name>Mn(2+)</name>
        <dbReference type="ChEBI" id="CHEBI:29035"/>
        <label>1</label>
    </ligand>
</feature>
<dbReference type="NCBIfam" id="TIGR01229">
    <property type="entry name" value="rocF_arginase"/>
    <property type="match status" value="1"/>
</dbReference>
<evidence type="ECO:0000256" key="3">
    <source>
        <dbReference type="ARBA" id="ARBA00018123"/>
    </source>
</evidence>
<dbReference type="GO" id="GO:0005737">
    <property type="term" value="C:cytoplasm"/>
    <property type="evidence" value="ECO:0007669"/>
    <property type="project" value="TreeGrafter"/>
</dbReference>
<feature type="binding site" evidence="10">
    <location>
        <position position="159"/>
    </location>
    <ligand>
        <name>Mn(2+)</name>
        <dbReference type="ChEBI" id="CHEBI:29035"/>
        <label>1</label>
    </ligand>
</feature>
<evidence type="ECO:0000256" key="2">
    <source>
        <dbReference type="ARBA" id="ARBA00012168"/>
    </source>
</evidence>
<dbReference type="Gene3D" id="3.40.800.10">
    <property type="entry name" value="Ureohydrolase domain"/>
    <property type="match status" value="1"/>
</dbReference>
<evidence type="ECO:0000313" key="13">
    <source>
        <dbReference type="EMBL" id="KPD28461.1"/>
    </source>
</evidence>
<dbReference type="PANTHER" id="PTHR43782:SF3">
    <property type="entry name" value="ARGINASE"/>
    <property type="match status" value="1"/>
</dbReference>
<dbReference type="InterPro" id="IPR014033">
    <property type="entry name" value="Arginase"/>
</dbReference>
<comment type="pathway">
    <text evidence="1">Nitrogen metabolism; urea cycle; L-ornithine and urea from L-arginine: step 1/1.</text>
</comment>
<feature type="binding site" evidence="10">
    <location>
        <position position="254"/>
    </location>
    <ligand>
        <name>Mn(2+)</name>
        <dbReference type="ChEBI" id="CHEBI:29035"/>
        <label>1</label>
    </ligand>
</feature>
<dbReference type="AlphaFoldDB" id="A0A0N1KQS8"/>
<dbReference type="GO" id="GO:0004053">
    <property type="term" value="F:arginase activity"/>
    <property type="evidence" value="ECO:0007669"/>
    <property type="project" value="UniProtKB-UniRule"/>
</dbReference>
<evidence type="ECO:0000256" key="11">
    <source>
        <dbReference type="PROSITE-ProRule" id="PRU00742"/>
    </source>
</evidence>
<protein>
    <recommendedName>
        <fullName evidence="3 9">Arginase</fullName>
        <ecNumber evidence="2 9">3.5.3.1</ecNumber>
    </recommendedName>
</protein>
<dbReference type="InterPro" id="IPR023696">
    <property type="entry name" value="Ureohydrolase_dom_sf"/>
</dbReference>
<evidence type="ECO:0000313" key="14">
    <source>
        <dbReference type="Proteomes" id="UP000053099"/>
    </source>
</evidence>